<gene>
    <name evidence="4" type="ORF">Mal15_35290</name>
</gene>
<dbReference type="RefSeq" id="WP_147868855.1">
    <property type="nucleotide sequence ID" value="NZ_CP036264.1"/>
</dbReference>
<keyword evidence="3" id="KW-1133">Transmembrane helix</keyword>
<dbReference type="PANTHER" id="PTHR45586">
    <property type="entry name" value="TPR REPEAT-CONTAINING PROTEIN PA4667"/>
    <property type="match status" value="1"/>
</dbReference>
<keyword evidence="5" id="KW-1185">Reference proteome</keyword>
<dbReference type="AlphaFoldDB" id="A0A5B9MII2"/>
<dbReference type="SUPFAM" id="SSF48452">
    <property type="entry name" value="TPR-like"/>
    <property type="match status" value="2"/>
</dbReference>
<name>A0A5B9MII2_9BACT</name>
<sequence length="577" mass="64402">MNAFRILRHWWRSLVSALRFVVRLPRTLNVVDVTIDAFSFPQHEWAKRLRRDLADDESPISWTQAVNPLYWIAWGGRFFVSWIVSRPYRTLAPSLPAIVVAVVLFAVVVIIVRRDQATTQTIYLDTLRTSLAEGNTAVASVAVQRLLAIDPDNLEHQYQLAMLDDELGKKESARMAIYRLAIQEEHGPAALWMLKALIYQDVPSAGGENNAQEIELILRAQWSEDEKKICHRCATVAMTNLPSQRAIFAKKIYARFLAEIGASRDALALYESIADVDPAVNLVAAQLAHRLAQQNGDYLTVQEFAKDAIRFIRPELLADPTSIEKRLNLAQALVLDEQDEKAFEVLTEGYQLTRDALLLAAAGEARIFTAERLKRAVGVRETLAERGPILYEALELAPKSPVVLEAVVQFSIECSEADDHDLRSVRKKLLSGVDPPAMHFIEGTVALLSGDSESAQRHLSLAANEWKNMAGLLNNLAVTLSQNGDSRQLPQALRLSDAALDQLPGHPYLLETRGQILLKLERYSDAIVDLEAALKEPAMRPLAHPALAIAYEKIGEEDLASQHRRLAQRYSAEQSNP</sequence>
<dbReference type="InterPro" id="IPR051012">
    <property type="entry name" value="CellSynth/LPSAsmb/PSIAsmb"/>
</dbReference>
<organism evidence="4 5">
    <name type="scientific">Stieleria maiorica</name>
    <dbReference type="NCBI Taxonomy" id="2795974"/>
    <lineage>
        <taxon>Bacteria</taxon>
        <taxon>Pseudomonadati</taxon>
        <taxon>Planctomycetota</taxon>
        <taxon>Planctomycetia</taxon>
        <taxon>Pirellulales</taxon>
        <taxon>Pirellulaceae</taxon>
        <taxon>Stieleria</taxon>
    </lineage>
</organism>
<dbReference type="InterPro" id="IPR011990">
    <property type="entry name" value="TPR-like_helical_dom_sf"/>
</dbReference>
<keyword evidence="3" id="KW-0812">Transmembrane</keyword>
<proteinExistence type="predicted"/>
<protein>
    <submittedName>
        <fullName evidence="4">Uncharacterized protein</fullName>
    </submittedName>
</protein>
<reference evidence="4 5" key="1">
    <citation type="submission" date="2019-02" db="EMBL/GenBank/DDBJ databases">
        <title>Planctomycetal bacteria perform biofilm scaping via a novel small molecule.</title>
        <authorList>
            <person name="Jeske O."/>
            <person name="Boedeker C."/>
            <person name="Wiegand S."/>
            <person name="Breitling P."/>
            <person name="Kallscheuer N."/>
            <person name="Jogler M."/>
            <person name="Rohde M."/>
            <person name="Petersen J."/>
            <person name="Medema M.H."/>
            <person name="Surup F."/>
            <person name="Jogler C."/>
        </authorList>
    </citation>
    <scope>NUCLEOTIDE SEQUENCE [LARGE SCALE GENOMIC DNA]</scope>
    <source>
        <strain evidence="4 5">Mal15</strain>
    </source>
</reference>
<dbReference type="Proteomes" id="UP000321353">
    <property type="component" value="Chromosome"/>
</dbReference>
<dbReference type="PANTHER" id="PTHR45586:SF1">
    <property type="entry name" value="LIPOPOLYSACCHARIDE ASSEMBLY PROTEIN B"/>
    <property type="match status" value="1"/>
</dbReference>
<dbReference type="EMBL" id="CP036264">
    <property type="protein sequence ID" value="QEF99464.1"/>
    <property type="molecule type" value="Genomic_DNA"/>
</dbReference>
<keyword evidence="2" id="KW-0802">TPR repeat</keyword>
<evidence type="ECO:0000256" key="1">
    <source>
        <dbReference type="ARBA" id="ARBA00022737"/>
    </source>
</evidence>
<feature type="transmembrane region" description="Helical" evidence="3">
    <location>
        <begin position="91"/>
        <end position="112"/>
    </location>
</feature>
<evidence type="ECO:0000313" key="5">
    <source>
        <dbReference type="Proteomes" id="UP000321353"/>
    </source>
</evidence>
<accession>A0A5B9MII2</accession>
<dbReference type="KEGG" id="smam:Mal15_35290"/>
<keyword evidence="3" id="KW-0472">Membrane</keyword>
<evidence type="ECO:0000256" key="3">
    <source>
        <dbReference type="SAM" id="Phobius"/>
    </source>
</evidence>
<dbReference type="Gene3D" id="1.25.40.10">
    <property type="entry name" value="Tetratricopeptide repeat domain"/>
    <property type="match status" value="2"/>
</dbReference>
<evidence type="ECO:0000313" key="4">
    <source>
        <dbReference type="EMBL" id="QEF99464.1"/>
    </source>
</evidence>
<evidence type="ECO:0000256" key="2">
    <source>
        <dbReference type="ARBA" id="ARBA00022803"/>
    </source>
</evidence>
<keyword evidence="1" id="KW-0677">Repeat</keyword>